<dbReference type="InParanoid" id="A0A0G4FDJ5"/>
<dbReference type="EMBL" id="CDMY01000406">
    <property type="protein sequence ID" value="CEM10916.1"/>
    <property type="molecule type" value="Genomic_DNA"/>
</dbReference>
<proteinExistence type="predicted"/>
<reference evidence="2 3" key="1">
    <citation type="submission" date="2014-11" db="EMBL/GenBank/DDBJ databases">
        <authorList>
            <person name="Zhu J."/>
            <person name="Qi W."/>
            <person name="Song R."/>
        </authorList>
    </citation>
    <scope>NUCLEOTIDE SEQUENCE [LARGE SCALE GENOMIC DNA]</scope>
</reference>
<gene>
    <name evidence="2" type="ORF">Vbra_15079</name>
</gene>
<feature type="region of interest" description="Disordered" evidence="1">
    <location>
        <begin position="748"/>
        <end position="772"/>
    </location>
</feature>
<evidence type="ECO:0000313" key="2">
    <source>
        <dbReference type="EMBL" id="CEM10916.1"/>
    </source>
</evidence>
<feature type="compositionally biased region" description="Pro residues" evidence="1">
    <location>
        <begin position="303"/>
        <end position="313"/>
    </location>
</feature>
<evidence type="ECO:0000256" key="1">
    <source>
        <dbReference type="SAM" id="MobiDB-lite"/>
    </source>
</evidence>
<dbReference type="PhylomeDB" id="A0A0G4FDJ5"/>
<evidence type="ECO:0008006" key="4">
    <source>
        <dbReference type="Google" id="ProtNLM"/>
    </source>
</evidence>
<dbReference type="Gene3D" id="2.60.40.10">
    <property type="entry name" value="Immunoglobulins"/>
    <property type="match status" value="3"/>
</dbReference>
<feature type="compositionally biased region" description="Basic and acidic residues" evidence="1">
    <location>
        <begin position="756"/>
        <end position="765"/>
    </location>
</feature>
<feature type="region of interest" description="Disordered" evidence="1">
    <location>
        <begin position="437"/>
        <end position="483"/>
    </location>
</feature>
<sequence>MTSFKDLIDRTKLSLESPTALKLAQLGSLLPHDVWQGVNISRNEVDIRRPGIHILYRSGWHCPVCHYSRQGSAEWADRECVSLEGGLWYLHIQHQAADFVMCDASHTEWDNPPSLTGKPNYSAPAEGVCLLQDGRLDVLRCNVDYVDRLCILDKAARGVAEAHLLYFTGWTSPRIHFQKPADGRWTDPPGIVCNTFSDDRCVWHAQMPFHSGLEFVLNNGSGSWDHAPGGGNYILRGAGLYLLVDGELLRPESLRHYRQDLLQFVVPGLSAALREASAGPFARPSAAVSPMASDTTRATERPSLPPSSPPPSSPSHSTARATDTVARATSSAKIEPLLVKIKELRKAVRRLSDISPEDIWARIRSLVKPNQLIRLRPVNSPDQPTASRTAEAQQAEAQQATFDSAAPWHQDHDTRDLHQPGLHLYYKLKSSYSGSSTSSASSASSASSSVNSGNSASSASSSGNSSSSASSASSSNNSSSSGNSEQIQLKCEYVVGFIGSDPSKHRLDSKECLQLTNELWYAHIEQKSMCFVMGITEGGREKVLDAPVGTDGRRGYYSIEQEGVHLLNEGVVHTLWCEDMIAREACLDILSLLDKEAKTAKRAHILYTTSWMYPRCHYRRADEISDSGVREEKWTLSPGVRCEGVPEGGGDLFHVSMAWHENLRVLFNDGNRQRAAWDHPQDGSGAYLIPSPGFYIISQSCMYSASTFNAAGDALLRRIYQLLEAKTADMAAADEHREAQAELRALASRLSTVRSQESRPSERPDRRHHRGD</sequence>
<feature type="compositionally biased region" description="Low complexity" evidence="1">
    <location>
        <begin position="390"/>
        <end position="400"/>
    </location>
</feature>
<dbReference type="Proteomes" id="UP000041254">
    <property type="component" value="Unassembled WGS sequence"/>
</dbReference>
<feature type="region of interest" description="Disordered" evidence="1">
    <location>
        <begin position="283"/>
        <end position="328"/>
    </location>
</feature>
<dbReference type="VEuPathDB" id="CryptoDB:Vbra_15079"/>
<feature type="region of interest" description="Disordered" evidence="1">
    <location>
        <begin position="376"/>
        <end position="416"/>
    </location>
</feature>
<evidence type="ECO:0000313" key="3">
    <source>
        <dbReference type="Proteomes" id="UP000041254"/>
    </source>
</evidence>
<accession>A0A0G4FDJ5</accession>
<organism evidence="2 3">
    <name type="scientific">Vitrella brassicaformis (strain CCMP3155)</name>
    <dbReference type="NCBI Taxonomy" id="1169540"/>
    <lineage>
        <taxon>Eukaryota</taxon>
        <taxon>Sar</taxon>
        <taxon>Alveolata</taxon>
        <taxon>Colpodellida</taxon>
        <taxon>Vitrellaceae</taxon>
        <taxon>Vitrella</taxon>
    </lineage>
</organism>
<dbReference type="AlphaFoldDB" id="A0A0G4FDJ5"/>
<keyword evidence="3" id="KW-1185">Reference proteome</keyword>
<dbReference type="OrthoDB" id="1905742at2759"/>
<protein>
    <recommendedName>
        <fullName evidence="4">Carbohydrate binding module family 25 domain-containing protein</fullName>
    </recommendedName>
</protein>
<name>A0A0G4FDJ5_VITBC</name>
<dbReference type="InterPro" id="IPR013783">
    <property type="entry name" value="Ig-like_fold"/>
</dbReference>
<feature type="compositionally biased region" description="Low complexity" evidence="1">
    <location>
        <begin position="314"/>
        <end position="328"/>
    </location>
</feature>